<keyword evidence="2" id="KW-1185">Reference proteome</keyword>
<dbReference type="RefSeq" id="WP_189685734.1">
    <property type="nucleotide sequence ID" value="NZ_BMYK01000002.1"/>
</dbReference>
<accession>A0ABQ3FWF9</accession>
<protein>
    <recommendedName>
        <fullName evidence="3">Head decoration protein</fullName>
    </recommendedName>
</protein>
<proteinExistence type="predicted"/>
<evidence type="ECO:0000313" key="1">
    <source>
        <dbReference type="EMBL" id="GHC72653.1"/>
    </source>
</evidence>
<comment type="caution">
    <text evidence="1">The sequence shown here is derived from an EMBL/GenBank/DDBJ whole genome shotgun (WGS) entry which is preliminary data.</text>
</comment>
<evidence type="ECO:0000313" key="2">
    <source>
        <dbReference type="Proteomes" id="UP000626210"/>
    </source>
</evidence>
<name>A0ABQ3FWF9_9BURK</name>
<dbReference type="EMBL" id="BMYK01000002">
    <property type="protein sequence ID" value="GHC72653.1"/>
    <property type="molecule type" value="Genomic_DNA"/>
</dbReference>
<evidence type="ECO:0008006" key="3">
    <source>
        <dbReference type="Google" id="ProtNLM"/>
    </source>
</evidence>
<gene>
    <name evidence="1" type="ORF">GCM10007320_08670</name>
</gene>
<sequence length="149" mass="15053">MALIQSDVATGKKAVPQPFDATVASVPVDVTLPAAALAVGDIIELADIPPGVQVTDYDFPSPQLDSNGTPTLAFSIGVLNSDKSDLATVYETGLTIGRTASGNIVRAGNAAAAQANRTAARKLGLKVTTAAATAASAGKSFTAILHLRH</sequence>
<organism evidence="1 2">
    <name type="scientific">Pseudorhodoferax aquiterrae</name>
    <dbReference type="NCBI Taxonomy" id="747304"/>
    <lineage>
        <taxon>Bacteria</taxon>
        <taxon>Pseudomonadati</taxon>
        <taxon>Pseudomonadota</taxon>
        <taxon>Betaproteobacteria</taxon>
        <taxon>Burkholderiales</taxon>
        <taxon>Comamonadaceae</taxon>
    </lineage>
</organism>
<reference evidence="2" key="1">
    <citation type="journal article" date="2019" name="Int. J. Syst. Evol. Microbiol.">
        <title>The Global Catalogue of Microorganisms (GCM) 10K type strain sequencing project: providing services to taxonomists for standard genome sequencing and annotation.</title>
        <authorList>
            <consortium name="The Broad Institute Genomics Platform"/>
            <consortium name="The Broad Institute Genome Sequencing Center for Infectious Disease"/>
            <person name="Wu L."/>
            <person name="Ma J."/>
        </authorList>
    </citation>
    <scope>NUCLEOTIDE SEQUENCE [LARGE SCALE GENOMIC DNA]</scope>
    <source>
        <strain evidence="2">KCTC 23314</strain>
    </source>
</reference>
<dbReference type="Proteomes" id="UP000626210">
    <property type="component" value="Unassembled WGS sequence"/>
</dbReference>